<sequence length="453" mass="48337">MPGPAARAGVPLVTGGSSTCLSAWHGSQQRQKIGALRVSASKGFGKATQQKKQVEDGAPVPGQREGDRVKAVKFKGKKSMRQGPQAQQARDSRGDGTVAQPGFNMLQEGDGEATDNLVDKIEFEQRLKALAAESEAKRREQQAAAARGGGILGSTRPDEDIYANVQPLTKTLLPRDDSGAAKEYEGSQFGPSQAALAAAAVLLGAVFLITSGGGDYTPSRRPQQAGLMQQQQMSEETRKDLEQQLATVQEQLDREREGEGQGGGLGALEAAAVLNARLGRFEEAEALLVRLREAKPGDAEVLRVLAETQASQRKWEPAVANYRLAWEAGGRGSAEVLQGLAAALLADGKEAAAVEAVQAAQAEGGSTIGGAELQLLAAKTYAQWRGHVPDAIAVYDKLIETRPEDFRAYLAKGLLLQDQGRAGDAQRYFIQARFYAKEQKNVVDQIIAARQQQ</sequence>
<comment type="caution">
    <text evidence="2">The sequence shown here is derived from an EMBL/GenBank/DDBJ whole genome shotgun (WGS) entry which is preliminary data.</text>
</comment>
<accession>A0A9D4TUN8</accession>
<dbReference type="EMBL" id="SIDB01000002">
    <property type="protein sequence ID" value="KAI3435550.1"/>
    <property type="molecule type" value="Genomic_DNA"/>
</dbReference>
<protein>
    <submittedName>
        <fullName evidence="2">Uncharacterized protein</fullName>
    </submittedName>
</protein>
<proteinExistence type="predicted"/>
<feature type="region of interest" description="Disordered" evidence="1">
    <location>
        <begin position="42"/>
        <end position="100"/>
    </location>
</feature>
<evidence type="ECO:0000313" key="2">
    <source>
        <dbReference type="EMBL" id="KAI3435550.1"/>
    </source>
</evidence>
<dbReference type="InterPro" id="IPR011990">
    <property type="entry name" value="TPR-like_helical_dom_sf"/>
</dbReference>
<gene>
    <name evidence="2" type="ORF">D9Q98_001615</name>
</gene>
<organism evidence="2 3">
    <name type="scientific">Chlorella vulgaris</name>
    <name type="common">Green alga</name>
    <dbReference type="NCBI Taxonomy" id="3077"/>
    <lineage>
        <taxon>Eukaryota</taxon>
        <taxon>Viridiplantae</taxon>
        <taxon>Chlorophyta</taxon>
        <taxon>core chlorophytes</taxon>
        <taxon>Trebouxiophyceae</taxon>
        <taxon>Chlorellales</taxon>
        <taxon>Chlorellaceae</taxon>
        <taxon>Chlorella clade</taxon>
        <taxon>Chlorella</taxon>
    </lineage>
</organism>
<name>A0A9D4TUN8_CHLVU</name>
<evidence type="ECO:0000256" key="1">
    <source>
        <dbReference type="SAM" id="MobiDB-lite"/>
    </source>
</evidence>
<dbReference type="OrthoDB" id="512764at2759"/>
<keyword evidence="3" id="KW-1185">Reference proteome</keyword>
<dbReference type="Gene3D" id="1.25.40.10">
    <property type="entry name" value="Tetratricopeptide repeat domain"/>
    <property type="match status" value="1"/>
</dbReference>
<feature type="compositionally biased region" description="Basic residues" evidence="1">
    <location>
        <begin position="71"/>
        <end position="80"/>
    </location>
</feature>
<evidence type="ECO:0000313" key="3">
    <source>
        <dbReference type="Proteomes" id="UP001055712"/>
    </source>
</evidence>
<feature type="region of interest" description="Disordered" evidence="1">
    <location>
        <begin position="139"/>
        <end position="158"/>
    </location>
</feature>
<dbReference type="AlphaFoldDB" id="A0A9D4TUN8"/>
<dbReference type="SUPFAM" id="SSF48452">
    <property type="entry name" value="TPR-like"/>
    <property type="match status" value="1"/>
</dbReference>
<reference evidence="2" key="1">
    <citation type="journal article" date="2019" name="Plant J.">
        <title>Chlorella vulgaris genome assembly and annotation reveals the molecular basis for metabolic acclimation to high light conditions.</title>
        <authorList>
            <person name="Cecchin M."/>
            <person name="Marcolungo L."/>
            <person name="Rossato M."/>
            <person name="Girolomoni L."/>
            <person name="Cosentino E."/>
            <person name="Cuine S."/>
            <person name="Li-Beisson Y."/>
            <person name="Delledonne M."/>
            <person name="Ballottari M."/>
        </authorList>
    </citation>
    <scope>NUCLEOTIDE SEQUENCE</scope>
    <source>
        <strain evidence="2">211/11P</strain>
    </source>
</reference>
<dbReference type="Proteomes" id="UP001055712">
    <property type="component" value="Unassembled WGS sequence"/>
</dbReference>
<reference evidence="2" key="2">
    <citation type="submission" date="2020-11" db="EMBL/GenBank/DDBJ databases">
        <authorList>
            <person name="Cecchin M."/>
            <person name="Marcolungo L."/>
            <person name="Rossato M."/>
            <person name="Girolomoni L."/>
            <person name="Cosentino E."/>
            <person name="Cuine S."/>
            <person name="Li-Beisson Y."/>
            <person name="Delledonne M."/>
            <person name="Ballottari M."/>
        </authorList>
    </citation>
    <scope>NUCLEOTIDE SEQUENCE</scope>
    <source>
        <strain evidence="2">211/11P</strain>
        <tissue evidence="2">Whole cell</tissue>
    </source>
</reference>
<feature type="region of interest" description="Disordered" evidence="1">
    <location>
        <begin position="217"/>
        <end position="239"/>
    </location>
</feature>
<feature type="compositionally biased region" description="Low complexity" evidence="1">
    <location>
        <begin position="223"/>
        <end position="232"/>
    </location>
</feature>